<comment type="caution">
    <text evidence="2">The sequence shown here is derived from an EMBL/GenBank/DDBJ whole genome shotgun (WGS) entry which is preliminary data.</text>
</comment>
<evidence type="ECO:0000313" key="2">
    <source>
        <dbReference type="EMBL" id="KFE64369.1"/>
    </source>
</evidence>
<dbReference type="Proteomes" id="UP000028725">
    <property type="component" value="Unassembled WGS sequence"/>
</dbReference>
<keyword evidence="3" id="KW-1185">Reference proteome</keyword>
<sequence>MRQLYRELVSGCWRRLEQRAARNYVAGVRLEDALRTVHQVAARGQGSTLCYWNHQEDTPEEVSRAYQEAIDGLADTGGDGYLSIKATALAFSPERVREVVARARERGLPVVFDAMGPEAAEPIHRAIDQVLPLHPELGCALPGRWRRSLRDVDWAIERGLRVRVVQGQWEEGPGLGQDGREGFLALIERLAGRARLVAVATHNVSLACESLRRLTEAGTRCELEQLLGYPLRRSLEVARQFGVPIRVYVPFGHAHLPYYVSHAAAEPWIARQLLLDLVRGGSA</sequence>
<dbReference type="InterPro" id="IPR029041">
    <property type="entry name" value="FAD-linked_oxidoreductase-like"/>
</dbReference>
<dbReference type="OrthoDB" id="9773461at2"/>
<dbReference type="SUPFAM" id="SSF51730">
    <property type="entry name" value="FAD-linked oxidoreductase"/>
    <property type="match status" value="1"/>
</dbReference>
<proteinExistence type="predicted"/>
<evidence type="ECO:0000256" key="1">
    <source>
        <dbReference type="ARBA" id="ARBA00023002"/>
    </source>
</evidence>
<gene>
    <name evidence="2" type="ORF">DB31_2163</name>
</gene>
<dbReference type="EMBL" id="JMCB01000014">
    <property type="protein sequence ID" value="KFE64369.1"/>
    <property type="molecule type" value="Genomic_DNA"/>
</dbReference>
<reference evidence="2 3" key="1">
    <citation type="submission" date="2014-04" db="EMBL/GenBank/DDBJ databases">
        <title>Genome assembly of Hyalangium minutum DSM 14724.</title>
        <authorList>
            <person name="Sharma G."/>
            <person name="Subramanian S."/>
        </authorList>
    </citation>
    <scope>NUCLEOTIDE SEQUENCE [LARGE SCALE GENOMIC DNA]</scope>
    <source>
        <strain evidence="2 3">DSM 14724</strain>
    </source>
</reference>
<protein>
    <submittedName>
        <fullName evidence="2">Proline dehydrogenase</fullName>
    </submittedName>
</protein>
<dbReference type="AlphaFoldDB" id="A0A085W9K6"/>
<keyword evidence="1" id="KW-0560">Oxidoreductase</keyword>
<evidence type="ECO:0000313" key="3">
    <source>
        <dbReference type="Proteomes" id="UP000028725"/>
    </source>
</evidence>
<dbReference type="RefSeq" id="WP_052420404.1">
    <property type="nucleotide sequence ID" value="NZ_JMCB01000014.1"/>
</dbReference>
<accession>A0A085W9K6</accession>
<dbReference type="STRING" id="394096.DB31_2163"/>
<organism evidence="2 3">
    <name type="scientific">Hyalangium minutum</name>
    <dbReference type="NCBI Taxonomy" id="394096"/>
    <lineage>
        <taxon>Bacteria</taxon>
        <taxon>Pseudomonadati</taxon>
        <taxon>Myxococcota</taxon>
        <taxon>Myxococcia</taxon>
        <taxon>Myxococcales</taxon>
        <taxon>Cystobacterineae</taxon>
        <taxon>Archangiaceae</taxon>
        <taxon>Hyalangium</taxon>
    </lineage>
</organism>
<dbReference type="Gene3D" id="3.20.20.220">
    <property type="match status" value="1"/>
</dbReference>
<dbReference type="GO" id="GO:0016491">
    <property type="term" value="F:oxidoreductase activity"/>
    <property type="evidence" value="ECO:0007669"/>
    <property type="project" value="UniProtKB-KW"/>
</dbReference>
<name>A0A085W9K6_9BACT</name>